<sequence>MLKGDNGLLPLAKGLASTSGFSDLATDRDCHCSHAIPRSSGQRCKARKTRCSGERPACLACIRSARFKHLPTGNIVCTYNEDPTSQPASSEFIVSTSSSSPNRSRHGTESPPVGGSSPTPYSLASPPLRTVPTYAPFRVVSDAPAYATTASGSQPVGAPLVSNGLGHDSGLYSLNLSDLHGVYRPPGDSYQHRPLADTRADPSMDRPPLSRLHPVLHVAQSQLHVPNSQLHSTVYPQPTFSPYSPTLNSLPLYAPPEIPTNFNLAYSSLHRFADTIATGVNTAPSPISHWATLGHSSRRASASTIPSQTPTPDPADVAMHRNADGGSTIGGRRSSEPDRASVAGKHLSSIPDSPRGVRLHQRPHRTISDRTPGSSPSTLPSPLLPLDVASVQAAGAAELGSTASYSHWVAAGLPTHAIPDANEGGEYSEDLYSRAMYDLSWEYEPATVWGNPSTSGSGG</sequence>
<feature type="region of interest" description="Disordered" evidence="1">
    <location>
        <begin position="83"/>
        <end position="127"/>
    </location>
</feature>
<protein>
    <submittedName>
        <fullName evidence="3">BQ5605_C015g07997 protein</fullName>
    </submittedName>
</protein>
<feature type="compositionally biased region" description="Low complexity" evidence="1">
    <location>
        <begin position="89"/>
        <end position="100"/>
    </location>
</feature>
<gene>
    <name evidence="3" type="primary">BQ5605_C015g07997</name>
    <name evidence="3" type="ORF">BQ5605_C015G07997</name>
</gene>
<feature type="domain" description="Zn(2)-C6 fungal-type" evidence="2">
    <location>
        <begin position="42"/>
        <end position="64"/>
    </location>
</feature>
<dbReference type="CDD" id="cd00067">
    <property type="entry name" value="GAL4"/>
    <property type="match status" value="1"/>
</dbReference>
<feature type="compositionally biased region" description="Polar residues" evidence="1">
    <location>
        <begin position="299"/>
        <end position="310"/>
    </location>
</feature>
<feature type="region of interest" description="Disordered" evidence="1">
    <location>
        <begin position="298"/>
        <end position="380"/>
    </location>
</feature>
<dbReference type="Proteomes" id="UP000249464">
    <property type="component" value="Unassembled WGS sequence"/>
</dbReference>
<dbReference type="EMBL" id="FQNC01000015">
    <property type="protein sequence ID" value="SGY18172.1"/>
    <property type="molecule type" value="Genomic_DNA"/>
</dbReference>
<organism evidence="3 4">
    <name type="scientific">Microbotryum silenes-dioicae</name>
    <dbReference type="NCBI Taxonomy" id="796604"/>
    <lineage>
        <taxon>Eukaryota</taxon>
        <taxon>Fungi</taxon>
        <taxon>Dikarya</taxon>
        <taxon>Basidiomycota</taxon>
        <taxon>Pucciniomycotina</taxon>
        <taxon>Microbotryomycetes</taxon>
        <taxon>Microbotryales</taxon>
        <taxon>Microbotryaceae</taxon>
        <taxon>Microbotryum</taxon>
    </lineage>
</organism>
<evidence type="ECO:0000313" key="4">
    <source>
        <dbReference type="Proteomes" id="UP000249464"/>
    </source>
</evidence>
<reference evidence="3 4" key="1">
    <citation type="submission" date="2016-11" db="EMBL/GenBank/DDBJ databases">
        <authorList>
            <person name="Jaros S."/>
            <person name="Januszkiewicz K."/>
            <person name="Wedrychowicz H."/>
        </authorList>
    </citation>
    <scope>NUCLEOTIDE SEQUENCE [LARGE SCALE GENOMIC DNA]</scope>
</reference>
<evidence type="ECO:0000313" key="3">
    <source>
        <dbReference type="EMBL" id="SGY18172.1"/>
    </source>
</evidence>
<dbReference type="InterPro" id="IPR036864">
    <property type="entry name" value="Zn2-C6_fun-type_DNA-bd_sf"/>
</dbReference>
<dbReference type="InterPro" id="IPR001138">
    <property type="entry name" value="Zn2Cys6_DnaBD"/>
</dbReference>
<evidence type="ECO:0000256" key="1">
    <source>
        <dbReference type="SAM" id="MobiDB-lite"/>
    </source>
</evidence>
<accession>A0A2X0LY11</accession>
<dbReference type="Gene3D" id="4.10.240.10">
    <property type="entry name" value="Zn(2)-C6 fungal-type DNA-binding domain"/>
    <property type="match status" value="1"/>
</dbReference>
<proteinExistence type="predicted"/>
<evidence type="ECO:0000259" key="2">
    <source>
        <dbReference type="Pfam" id="PF00172"/>
    </source>
</evidence>
<dbReference type="GO" id="GO:0000981">
    <property type="term" value="F:DNA-binding transcription factor activity, RNA polymerase II-specific"/>
    <property type="evidence" value="ECO:0007669"/>
    <property type="project" value="InterPro"/>
</dbReference>
<dbReference type="GO" id="GO:0008270">
    <property type="term" value="F:zinc ion binding"/>
    <property type="evidence" value="ECO:0007669"/>
    <property type="project" value="InterPro"/>
</dbReference>
<dbReference type="Pfam" id="PF00172">
    <property type="entry name" value="Zn_clus"/>
    <property type="match status" value="1"/>
</dbReference>
<keyword evidence="4" id="KW-1185">Reference proteome</keyword>
<name>A0A2X0LY11_9BASI</name>
<dbReference type="AlphaFoldDB" id="A0A2X0LY11"/>